<evidence type="ECO:0000313" key="10">
    <source>
        <dbReference type="Proteomes" id="UP001314170"/>
    </source>
</evidence>
<dbReference type="PROSITE" id="PS51846">
    <property type="entry name" value="CNNM"/>
    <property type="match status" value="1"/>
</dbReference>
<name>A0AAV1RRQ3_9ROSI</name>
<keyword evidence="2 5" id="KW-0812">Transmembrane</keyword>
<dbReference type="GO" id="GO:0030026">
    <property type="term" value="P:intracellular manganese ion homeostasis"/>
    <property type="evidence" value="ECO:0007669"/>
    <property type="project" value="TreeGrafter"/>
</dbReference>
<evidence type="ECO:0000256" key="6">
    <source>
        <dbReference type="SAM" id="MobiDB-lite"/>
    </source>
</evidence>
<protein>
    <recommendedName>
        <fullName evidence="8">CNNM transmembrane domain-containing protein</fullName>
    </recommendedName>
</protein>
<evidence type="ECO:0000256" key="2">
    <source>
        <dbReference type="ARBA" id="ARBA00022692"/>
    </source>
</evidence>
<dbReference type="InterPro" id="IPR046342">
    <property type="entry name" value="CBS_dom_sf"/>
</dbReference>
<evidence type="ECO:0000313" key="9">
    <source>
        <dbReference type="EMBL" id="CAK7338733.1"/>
    </source>
</evidence>
<dbReference type="Gene3D" id="3.10.580.10">
    <property type="entry name" value="CBS-domain"/>
    <property type="match status" value="1"/>
</dbReference>
<evidence type="ECO:0000259" key="8">
    <source>
        <dbReference type="PROSITE" id="PS51846"/>
    </source>
</evidence>
<feature type="transmembrane region" description="Helical" evidence="7">
    <location>
        <begin position="13"/>
        <end position="40"/>
    </location>
</feature>
<dbReference type="InterPro" id="IPR045095">
    <property type="entry name" value="ACDP"/>
</dbReference>
<dbReference type="EMBL" id="CAWUPB010001156">
    <property type="protein sequence ID" value="CAK7338733.1"/>
    <property type="molecule type" value="Genomic_DNA"/>
</dbReference>
<feature type="compositionally biased region" description="Basic and acidic residues" evidence="6">
    <location>
        <begin position="357"/>
        <end position="367"/>
    </location>
</feature>
<dbReference type="Pfam" id="PF01595">
    <property type="entry name" value="CNNM"/>
    <property type="match status" value="1"/>
</dbReference>
<evidence type="ECO:0000256" key="3">
    <source>
        <dbReference type="ARBA" id="ARBA00022989"/>
    </source>
</evidence>
<comment type="caution">
    <text evidence="9">The sequence shown here is derived from an EMBL/GenBank/DDBJ whole genome shotgun (WGS) entry which is preliminary data.</text>
</comment>
<dbReference type="GO" id="GO:0005737">
    <property type="term" value="C:cytoplasm"/>
    <property type="evidence" value="ECO:0007669"/>
    <property type="project" value="TreeGrafter"/>
</dbReference>
<evidence type="ECO:0000256" key="5">
    <source>
        <dbReference type="PROSITE-ProRule" id="PRU01193"/>
    </source>
</evidence>
<feature type="transmembrane region" description="Helical" evidence="7">
    <location>
        <begin position="60"/>
        <end position="80"/>
    </location>
</feature>
<proteinExistence type="predicted"/>
<dbReference type="SUPFAM" id="SSF54631">
    <property type="entry name" value="CBS-domain pair"/>
    <property type="match status" value="1"/>
</dbReference>
<keyword evidence="10" id="KW-1185">Reference proteome</keyword>
<comment type="subcellular location">
    <subcellularLocation>
        <location evidence="1">Membrane</location>
        <topology evidence="1">Multi-pass membrane protein</topology>
    </subcellularLocation>
</comment>
<dbReference type="InterPro" id="IPR044751">
    <property type="entry name" value="Ion_transp-like_CBS"/>
</dbReference>
<accession>A0AAV1RRQ3</accession>
<feature type="region of interest" description="Disordered" evidence="6">
    <location>
        <begin position="344"/>
        <end position="367"/>
    </location>
</feature>
<evidence type="ECO:0000256" key="4">
    <source>
        <dbReference type="ARBA" id="ARBA00023136"/>
    </source>
</evidence>
<feature type="compositionally biased region" description="Polar residues" evidence="6">
    <location>
        <begin position="344"/>
        <end position="356"/>
    </location>
</feature>
<feature type="transmembrane region" description="Helical" evidence="7">
    <location>
        <begin position="92"/>
        <end position="110"/>
    </location>
</feature>
<dbReference type="PANTHER" id="PTHR12064:SF72">
    <property type="entry name" value="CBS DOMAIN PROTEIN"/>
    <property type="match status" value="1"/>
</dbReference>
<evidence type="ECO:0000256" key="7">
    <source>
        <dbReference type="SAM" id="Phobius"/>
    </source>
</evidence>
<dbReference type="GO" id="GO:0016020">
    <property type="term" value="C:membrane"/>
    <property type="evidence" value="ECO:0007669"/>
    <property type="project" value="UniProtKB-SubCell"/>
</dbReference>
<reference evidence="9 10" key="1">
    <citation type="submission" date="2024-01" db="EMBL/GenBank/DDBJ databases">
        <authorList>
            <person name="Waweru B."/>
        </authorList>
    </citation>
    <scope>NUCLEOTIDE SEQUENCE [LARGE SCALE GENOMIC DNA]</scope>
</reference>
<dbReference type="CDD" id="cd04590">
    <property type="entry name" value="CBS_pair_CorC_HlyC_assoc"/>
    <property type="match status" value="1"/>
</dbReference>
<dbReference type="Proteomes" id="UP001314170">
    <property type="component" value="Unassembled WGS sequence"/>
</dbReference>
<sequence length="407" mass="45563">MKDTNVPCCELEFWAYLIISFILISLAGITSGLALGLLSFSQVELEVFVKSGLPQDQKNAAILMSVTLVLAFAEIIPQAVCARYGLSVGAKLSVFVRFLLLVFYPIAYPISKLLDWLLGKAHSALLRRAELKTLVCLHANEAGKGGDLSHHETTIISGVLDLTQKTAKDAMTPISESFTLNINSKLDMQTMRLIMSKGHSRIPVYSGSPNNVIGLILVRNSRFGIDLAQSLAVKSLIFCHPEDETPIKSMPIRRIPRVTEDFALYSILNQFQKGHSHMAVVVKRKEDLKSTVNHAVFKHSKLEIVTHPNPKTTQAERKANIDDRGISSPFYQIEYSDISTNASPLYSNNKDYQSPKQNKDLNTSRKSWEKREKNISYEDLESLRNDLEEEVIGIITMEDVLEELLRS</sequence>
<dbReference type="GO" id="GO:0010960">
    <property type="term" value="P:magnesium ion homeostasis"/>
    <property type="evidence" value="ECO:0007669"/>
    <property type="project" value="InterPro"/>
</dbReference>
<dbReference type="PANTHER" id="PTHR12064">
    <property type="entry name" value="METAL TRANSPORTER CNNM"/>
    <property type="match status" value="1"/>
</dbReference>
<dbReference type="InterPro" id="IPR002550">
    <property type="entry name" value="CNNM"/>
</dbReference>
<keyword evidence="3 5" id="KW-1133">Transmembrane helix</keyword>
<keyword evidence="4 5" id="KW-0472">Membrane</keyword>
<evidence type="ECO:0000256" key="1">
    <source>
        <dbReference type="ARBA" id="ARBA00004141"/>
    </source>
</evidence>
<dbReference type="AlphaFoldDB" id="A0AAV1RRQ3"/>
<feature type="domain" description="CNNM transmembrane" evidence="8">
    <location>
        <begin position="1"/>
        <end position="152"/>
    </location>
</feature>
<organism evidence="9 10">
    <name type="scientific">Dovyalis caffra</name>
    <dbReference type="NCBI Taxonomy" id="77055"/>
    <lineage>
        <taxon>Eukaryota</taxon>
        <taxon>Viridiplantae</taxon>
        <taxon>Streptophyta</taxon>
        <taxon>Embryophyta</taxon>
        <taxon>Tracheophyta</taxon>
        <taxon>Spermatophyta</taxon>
        <taxon>Magnoliopsida</taxon>
        <taxon>eudicotyledons</taxon>
        <taxon>Gunneridae</taxon>
        <taxon>Pentapetalae</taxon>
        <taxon>rosids</taxon>
        <taxon>fabids</taxon>
        <taxon>Malpighiales</taxon>
        <taxon>Salicaceae</taxon>
        <taxon>Flacourtieae</taxon>
        <taxon>Dovyalis</taxon>
    </lineage>
</organism>
<gene>
    <name evidence="9" type="ORF">DCAF_LOCUS13781</name>
</gene>